<sequence>MTKRSLLTALAALGTVQASAQAAPAVVGSTTSLVAAPVCRELGCRLLGSRIDHSGPGNPLNVSTYVLPQGQRLEETRLHLPGQPGHGLTVRLRYDRGSSAYGAVNAAKLASAGAGRAITAAQVRGCWNRGATPAGSPRIISQRGFEDPLVACEVRGGRQTVTVSIPL</sequence>
<evidence type="ECO:0000313" key="2">
    <source>
        <dbReference type="EMBL" id="RTR25910.1"/>
    </source>
</evidence>
<proteinExistence type="predicted"/>
<dbReference type="AlphaFoldDB" id="A0A431VRR5"/>
<protein>
    <submittedName>
        <fullName evidence="2">Uncharacterized protein</fullName>
    </submittedName>
</protein>
<feature type="chain" id="PRO_5019170388" evidence="1">
    <location>
        <begin position="23"/>
        <end position="167"/>
    </location>
</feature>
<keyword evidence="1" id="KW-0732">Signal</keyword>
<gene>
    <name evidence="2" type="ORF">EJ104_09390</name>
</gene>
<reference evidence="2 3" key="1">
    <citation type="submission" date="2018-12" db="EMBL/GenBank/DDBJ databases">
        <title>Deinococcus radiophilus ATCC 27603 genome sequencing and assembly.</title>
        <authorList>
            <person name="Maclea K.S."/>
            <person name="Maynard C.R."/>
        </authorList>
    </citation>
    <scope>NUCLEOTIDE SEQUENCE [LARGE SCALE GENOMIC DNA]</scope>
    <source>
        <strain evidence="2 3">ATCC 27603</strain>
    </source>
</reference>
<comment type="caution">
    <text evidence="2">The sequence shown here is derived from an EMBL/GenBank/DDBJ whole genome shotgun (WGS) entry which is preliminary data.</text>
</comment>
<feature type="signal peptide" evidence="1">
    <location>
        <begin position="1"/>
        <end position="22"/>
    </location>
</feature>
<name>A0A431VRR5_9DEIO</name>
<keyword evidence="3" id="KW-1185">Reference proteome</keyword>
<dbReference type="Proteomes" id="UP000277766">
    <property type="component" value="Unassembled WGS sequence"/>
</dbReference>
<accession>A0A431VRR5</accession>
<dbReference type="RefSeq" id="WP_126352469.1">
    <property type="nucleotide sequence ID" value="NZ_CP086380.1"/>
</dbReference>
<dbReference type="EMBL" id="RXPE01000020">
    <property type="protein sequence ID" value="RTR25910.1"/>
    <property type="molecule type" value="Genomic_DNA"/>
</dbReference>
<evidence type="ECO:0000256" key="1">
    <source>
        <dbReference type="SAM" id="SignalP"/>
    </source>
</evidence>
<evidence type="ECO:0000313" key="3">
    <source>
        <dbReference type="Proteomes" id="UP000277766"/>
    </source>
</evidence>
<organism evidence="2 3">
    <name type="scientific">Deinococcus radiophilus</name>
    <dbReference type="NCBI Taxonomy" id="32062"/>
    <lineage>
        <taxon>Bacteria</taxon>
        <taxon>Thermotogati</taxon>
        <taxon>Deinococcota</taxon>
        <taxon>Deinococci</taxon>
        <taxon>Deinococcales</taxon>
        <taxon>Deinococcaceae</taxon>
        <taxon>Deinococcus</taxon>
    </lineage>
</organism>
<dbReference type="OrthoDB" id="9839654at2"/>